<dbReference type="InterPro" id="IPR053137">
    <property type="entry name" value="NLR-like"/>
</dbReference>
<accession>A0A239JCI2</accession>
<dbReference type="PANTHER" id="PTHR46082:SF6">
    <property type="entry name" value="AAA+ ATPASE DOMAIN-CONTAINING PROTEIN-RELATED"/>
    <property type="match status" value="1"/>
</dbReference>
<dbReference type="AlphaFoldDB" id="A0A239JCI2"/>
<dbReference type="RefSeq" id="WP_143232896.1">
    <property type="nucleotide sequence ID" value="NZ_BOMU01000118.1"/>
</dbReference>
<name>A0A239JCI2_9ACTN</name>
<keyword evidence="3" id="KW-1185">Reference proteome</keyword>
<protein>
    <recommendedName>
        <fullName evidence="4">Tetratricopeptide repeat-containing protein</fullName>
    </recommendedName>
</protein>
<dbReference type="Pfam" id="PF13374">
    <property type="entry name" value="TPR_10"/>
    <property type="match status" value="1"/>
</dbReference>
<sequence length="254" mass="27384">MTPSTRDDGRKKPWGWPLAGLVAMALGAGIMPVDQLWWYLPAAALGEVFLLWTAWRESTAKRSSDPAALQARLGRALALLAQHRTDAALAELDDLLPDLNRVLGPDHPVTLSARTFELRIRGDRGDLPDRVAAMAELVADRQRVLGPDHEETLTARYQLADWLEESGDIAQARSAYEALIVDTTRVLGADHSATLISRSSLAILRFQAGERDGLAELAGIADDMERALGPADPSTVSTRNLLTRLADPAGPGAG</sequence>
<feature type="transmembrane region" description="Helical" evidence="1">
    <location>
        <begin position="14"/>
        <end position="31"/>
    </location>
</feature>
<keyword evidence="1" id="KW-1133">Transmembrane helix</keyword>
<evidence type="ECO:0008006" key="4">
    <source>
        <dbReference type="Google" id="ProtNLM"/>
    </source>
</evidence>
<evidence type="ECO:0000313" key="3">
    <source>
        <dbReference type="Proteomes" id="UP000198415"/>
    </source>
</evidence>
<keyword evidence="1" id="KW-0812">Transmembrane</keyword>
<dbReference type="SUPFAM" id="SSF48452">
    <property type="entry name" value="TPR-like"/>
    <property type="match status" value="1"/>
</dbReference>
<dbReference type="Proteomes" id="UP000198415">
    <property type="component" value="Unassembled WGS sequence"/>
</dbReference>
<reference evidence="2 3" key="1">
    <citation type="submission" date="2017-06" db="EMBL/GenBank/DDBJ databases">
        <authorList>
            <person name="Kim H.J."/>
            <person name="Triplett B.A."/>
        </authorList>
    </citation>
    <scope>NUCLEOTIDE SEQUENCE [LARGE SCALE GENOMIC DNA]</scope>
    <source>
        <strain evidence="2 3">DSM 43151</strain>
    </source>
</reference>
<feature type="transmembrane region" description="Helical" evidence="1">
    <location>
        <begin position="37"/>
        <end position="55"/>
    </location>
</feature>
<dbReference type="PANTHER" id="PTHR46082">
    <property type="entry name" value="ATP/GTP-BINDING PROTEIN-RELATED"/>
    <property type="match status" value="1"/>
</dbReference>
<evidence type="ECO:0000313" key="2">
    <source>
        <dbReference type="EMBL" id="SNT03547.1"/>
    </source>
</evidence>
<dbReference type="OrthoDB" id="3210382at2"/>
<keyword evidence="1" id="KW-0472">Membrane</keyword>
<proteinExistence type="predicted"/>
<gene>
    <name evidence="2" type="ORF">SAMN06264365_13427</name>
</gene>
<evidence type="ECO:0000256" key="1">
    <source>
        <dbReference type="SAM" id="Phobius"/>
    </source>
</evidence>
<dbReference type="Pfam" id="PF13424">
    <property type="entry name" value="TPR_12"/>
    <property type="match status" value="1"/>
</dbReference>
<dbReference type="InterPro" id="IPR011990">
    <property type="entry name" value="TPR-like_helical_dom_sf"/>
</dbReference>
<dbReference type="Gene3D" id="1.25.40.10">
    <property type="entry name" value="Tetratricopeptide repeat domain"/>
    <property type="match status" value="1"/>
</dbReference>
<dbReference type="EMBL" id="FZNR01000034">
    <property type="protein sequence ID" value="SNT03547.1"/>
    <property type="molecule type" value="Genomic_DNA"/>
</dbReference>
<organism evidence="2 3">
    <name type="scientific">Actinoplanes regularis</name>
    <dbReference type="NCBI Taxonomy" id="52697"/>
    <lineage>
        <taxon>Bacteria</taxon>
        <taxon>Bacillati</taxon>
        <taxon>Actinomycetota</taxon>
        <taxon>Actinomycetes</taxon>
        <taxon>Micromonosporales</taxon>
        <taxon>Micromonosporaceae</taxon>
        <taxon>Actinoplanes</taxon>
    </lineage>
</organism>